<protein>
    <submittedName>
        <fullName evidence="1">Uncharacterized protein</fullName>
    </submittedName>
</protein>
<name>G2YBL9_BOTF4</name>
<dbReference type="InParanoid" id="G2YBL9"/>
<evidence type="ECO:0000313" key="2">
    <source>
        <dbReference type="Proteomes" id="UP000008177"/>
    </source>
</evidence>
<gene>
    <name evidence="1" type="ORF">BofuT4_uP102090.1</name>
</gene>
<sequence length="74" mass="8429">MNHIAKTKVYNHGMITTNHMVIATEEYGYMIVMLNHVHWQGYDGPRWTENAARSSSGLANSDLQNAKTIPLLWV</sequence>
<dbReference type="Proteomes" id="UP000008177">
    <property type="component" value="Unplaced contigs"/>
</dbReference>
<dbReference type="AlphaFoldDB" id="G2YBL9"/>
<dbReference type="EMBL" id="FQ790312">
    <property type="protein sequence ID" value="CCD34610.1"/>
    <property type="molecule type" value="Genomic_DNA"/>
</dbReference>
<evidence type="ECO:0000313" key="1">
    <source>
        <dbReference type="EMBL" id="CCD34610.1"/>
    </source>
</evidence>
<organism evidence="1 2">
    <name type="scientific">Botryotinia fuckeliana (strain T4)</name>
    <name type="common">Noble rot fungus</name>
    <name type="synonym">Botrytis cinerea</name>
    <dbReference type="NCBI Taxonomy" id="999810"/>
    <lineage>
        <taxon>Eukaryota</taxon>
        <taxon>Fungi</taxon>
        <taxon>Dikarya</taxon>
        <taxon>Ascomycota</taxon>
        <taxon>Pezizomycotina</taxon>
        <taxon>Leotiomycetes</taxon>
        <taxon>Helotiales</taxon>
        <taxon>Sclerotiniaceae</taxon>
        <taxon>Botrytis</taxon>
    </lineage>
</organism>
<proteinExistence type="predicted"/>
<dbReference type="HOGENOM" id="CLU_2687525_0_0_1"/>
<reference evidence="2" key="1">
    <citation type="journal article" date="2011" name="PLoS Genet.">
        <title>Genomic analysis of the necrotrophic fungal pathogens Sclerotinia sclerotiorum and Botrytis cinerea.</title>
        <authorList>
            <person name="Amselem J."/>
            <person name="Cuomo C.A."/>
            <person name="van Kan J.A."/>
            <person name="Viaud M."/>
            <person name="Benito E.P."/>
            <person name="Couloux A."/>
            <person name="Coutinho P.M."/>
            <person name="de Vries R.P."/>
            <person name="Dyer P.S."/>
            <person name="Fillinger S."/>
            <person name="Fournier E."/>
            <person name="Gout L."/>
            <person name="Hahn M."/>
            <person name="Kohn L."/>
            <person name="Lapalu N."/>
            <person name="Plummer K.M."/>
            <person name="Pradier J.M."/>
            <person name="Quevillon E."/>
            <person name="Sharon A."/>
            <person name="Simon A."/>
            <person name="ten Have A."/>
            <person name="Tudzynski B."/>
            <person name="Tudzynski P."/>
            <person name="Wincker P."/>
            <person name="Andrew M."/>
            <person name="Anthouard V."/>
            <person name="Beever R.E."/>
            <person name="Beffa R."/>
            <person name="Benoit I."/>
            <person name="Bouzid O."/>
            <person name="Brault B."/>
            <person name="Chen Z."/>
            <person name="Choquer M."/>
            <person name="Collemare J."/>
            <person name="Cotton P."/>
            <person name="Danchin E.G."/>
            <person name="Da Silva C."/>
            <person name="Gautier A."/>
            <person name="Giraud C."/>
            <person name="Giraud T."/>
            <person name="Gonzalez C."/>
            <person name="Grossetete S."/>
            <person name="Guldener U."/>
            <person name="Henrissat B."/>
            <person name="Howlett B.J."/>
            <person name="Kodira C."/>
            <person name="Kretschmer M."/>
            <person name="Lappartient A."/>
            <person name="Leroch M."/>
            <person name="Levis C."/>
            <person name="Mauceli E."/>
            <person name="Neuveglise C."/>
            <person name="Oeser B."/>
            <person name="Pearson M."/>
            <person name="Poulain J."/>
            <person name="Poussereau N."/>
            <person name="Quesneville H."/>
            <person name="Rascle C."/>
            <person name="Schumacher J."/>
            <person name="Segurens B."/>
            <person name="Sexton A."/>
            <person name="Silva E."/>
            <person name="Sirven C."/>
            <person name="Soanes D.M."/>
            <person name="Talbot N.J."/>
            <person name="Templeton M."/>
            <person name="Yandava C."/>
            <person name="Yarden O."/>
            <person name="Zeng Q."/>
            <person name="Rollins J.A."/>
            <person name="Lebrun M.H."/>
            <person name="Dickman M."/>
        </authorList>
    </citation>
    <scope>NUCLEOTIDE SEQUENCE [LARGE SCALE GENOMIC DNA]</scope>
    <source>
        <strain evidence="2">T4</strain>
    </source>
</reference>
<accession>G2YBL9</accession>